<dbReference type="Proteomes" id="UP001488838">
    <property type="component" value="Unassembled WGS sequence"/>
</dbReference>
<evidence type="ECO:0000313" key="2">
    <source>
        <dbReference type="EMBL" id="KAK7819399.1"/>
    </source>
</evidence>
<comment type="caution">
    <text evidence="2">The sequence shown here is derived from an EMBL/GenBank/DDBJ whole genome shotgun (WGS) entry which is preliminary data.</text>
</comment>
<evidence type="ECO:0000256" key="1">
    <source>
        <dbReference type="SAM" id="Phobius"/>
    </source>
</evidence>
<feature type="transmembrane region" description="Helical" evidence="1">
    <location>
        <begin position="83"/>
        <end position="103"/>
    </location>
</feature>
<dbReference type="AlphaFoldDB" id="A0AAW0IY70"/>
<keyword evidence="1" id="KW-0472">Membrane</keyword>
<name>A0AAW0IY70_MYOGA</name>
<keyword evidence="1" id="KW-1133">Transmembrane helix</keyword>
<protein>
    <recommendedName>
        <fullName evidence="4">Secreted protein</fullName>
    </recommendedName>
</protein>
<proteinExistence type="predicted"/>
<evidence type="ECO:0008006" key="4">
    <source>
        <dbReference type="Google" id="ProtNLM"/>
    </source>
</evidence>
<keyword evidence="1" id="KW-0812">Transmembrane</keyword>
<accession>A0AAW0IY70</accession>
<reference evidence="2 3" key="1">
    <citation type="journal article" date="2023" name="bioRxiv">
        <title>Conserved and derived expression patterns and positive selection on dental genes reveal complex evolutionary context of ever-growing rodent molars.</title>
        <authorList>
            <person name="Calamari Z.T."/>
            <person name="Song A."/>
            <person name="Cohen E."/>
            <person name="Akter M."/>
            <person name="Roy R.D."/>
            <person name="Hallikas O."/>
            <person name="Christensen M.M."/>
            <person name="Li P."/>
            <person name="Marangoni P."/>
            <person name="Jernvall J."/>
            <person name="Klein O.D."/>
        </authorList>
    </citation>
    <scope>NUCLEOTIDE SEQUENCE [LARGE SCALE GENOMIC DNA]</scope>
    <source>
        <strain evidence="2">V071</strain>
    </source>
</reference>
<evidence type="ECO:0000313" key="3">
    <source>
        <dbReference type="Proteomes" id="UP001488838"/>
    </source>
</evidence>
<sequence length="104" mass="11715">MFKPPHQVIVLSLALLLSHLPYFPAVIFFFSFSQNAFNISCIPENKNKILIFSKYSSSLSPTLLPTLCRLHFHTPQLCYSLGWLPSGCSLFSFAILLVSLSLYS</sequence>
<gene>
    <name evidence="2" type="ORF">U0070_025427</name>
</gene>
<dbReference type="EMBL" id="JBBHLL010000081">
    <property type="protein sequence ID" value="KAK7819399.1"/>
    <property type="molecule type" value="Genomic_DNA"/>
</dbReference>
<keyword evidence="3" id="KW-1185">Reference proteome</keyword>
<organism evidence="2 3">
    <name type="scientific">Myodes glareolus</name>
    <name type="common">Bank vole</name>
    <name type="synonym">Clethrionomys glareolus</name>
    <dbReference type="NCBI Taxonomy" id="447135"/>
    <lineage>
        <taxon>Eukaryota</taxon>
        <taxon>Metazoa</taxon>
        <taxon>Chordata</taxon>
        <taxon>Craniata</taxon>
        <taxon>Vertebrata</taxon>
        <taxon>Euteleostomi</taxon>
        <taxon>Mammalia</taxon>
        <taxon>Eutheria</taxon>
        <taxon>Euarchontoglires</taxon>
        <taxon>Glires</taxon>
        <taxon>Rodentia</taxon>
        <taxon>Myomorpha</taxon>
        <taxon>Muroidea</taxon>
        <taxon>Cricetidae</taxon>
        <taxon>Arvicolinae</taxon>
        <taxon>Myodes</taxon>
    </lineage>
</organism>